<feature type="compositionally biased region" description="Basic and acidic residues" evidence="1">
    <location>
        <begin position="96"/>
        <end position="107"/>
    </location>
</feature>
<feature type="region of interest" description="Disordered" evidence="1">
    <location>
        <begin position="31"/>
        <end position="112"/>
    </location>
</feature>
<feature type="compositionally biased region" description="Low complexity" evidence="1">
    <location>
        <begin position="260"/>
        <end position="280"/>
    </location>
</feature>
<evidence type="ECO:0000313" key="3">
    <source>
        <dbReference type="EMBL" id="CAE8722990.1"/>
    </source>
</evidence>
<name>A0A813LAK1_POLGL</name>
<evidence type="ECO:0000313" key="2">
    <source>
        <dbReference type="EMBL" id="CAE8604750.1"/>
    </source>
</evidence>
<gene>
    <name evidence="2" type="ORF">PGLA1383_LOCUS22897</name>
    <name evidence="3" type="ORF">PGLA2088_LOCUS42868</name>
</gene>
<evidence type="ECO:0000313" key="5">
    <source>
        <dbReference type="Proteomes" id="UP000654075"/>
    </source>
</evidence>
<feature type="region of interest" description="Disordered" evidence="1">
    <location>
        <begin position="190"/>
        <end position="287"/>
    </location>
</feature>
<dbReference type="AlphaFoldDB" id="A0A813LAK1"/>
<keyword evidence="5" id="KW-1185">Reference proteome</keyword>
<protein>
    <submittedName>
        <fullName evidence="3">Uncharacterized protein</fullName>
    </submittedName>
</protein>
<feature type="region of interest" description="Disordered" evidence="1">
    <location>
        <begin position="475"/>
        <end position="500"/>
    </location>
</feature>
<organism evidence="3 4">
    <name type="scientific">Polarella glacialis</name>
    <name type="common">Dinoflagellate</name>
    <dbReference type="NCBI Taxonomy" id="89957"/>
    <lineage>
        <taxon>Eukaryota</taxon>
        <taxon>Sar</taxon>
        <taxon>Alveolata</taxon>
        <taxon>Dinophyceae</taxon>
        <taxon>Suessiales</taxon>
        <taxon>Suessiaceae</taxon>
        <taxon>Polarella</taxon>
    </lineage>
</organism>
<dbReference type="EMBL" id="CAJNNW010034516">
    <property type="protein sequence ID" value="CAE8722990.1"/>
    <property type="molecule type" value="Genomic_DNA"/>
</dbReference>
<comment type="caution">
    <text evidence="3">The sequence shown here is derived from an EMBL/GenBank/DDBJ whole genome shotgun (WGS) entry which is preliminary data.</text>
</comment>
<evidence type="ECO:0000256" key="1">
    <source>
        <dbReference type="SAM" id="MobiDB-lite"/>
    </source>
</evidence>
<dbReference type="Proteomes" id="UP000654075">
    <property type="component" value="Unassembled WGS sequence"/>
</dbReference>
<reference evidence="3" key="1">
    <citation type="submission" date="2021-02" db="EMBL/GenBank/DDBJ databases">
        <authorList>
            <person name="Dougan E. K."/>
            <person name="Rhodes N."/>
            <person name="Thang M."/>
            <person name="Chan C."/>
        </authorList>
    </citation>
    <scope>NUCLEOTIDE SEQUENCE</scope>
</reference>
<sequence length="500" mass="53273">MPVSKRPAMAQTKGISAARLGVKAQLLKRRREAAASAKAAAARKASLRLPTTASAAKAPAAKPLGVAPKASAPSAKAKAKSSKAAPKAAGPGADGEAEKPGHPELRRAPRQTFGPELVGQVIELYYHDEGSSYVLLVSGYDTEQGLWNVKSAGLSFWDGEDFEDVVDLNAMQFMVLRSGKVEAAAAAKKLVGPKAAEASSKPSTLARSALKKQSKKKNNDNNKNKNKNNKNTNKNQKSKKKKPLKLKPAPRPGASEPKKTATSAKSGKSAATPSSSSSRPAKLRVAHLDQEESAAKLRFGLDTCGHIFDLAFPDTGTTERVRMVFFDAETGLHGASSMGIQTAPNPDFSTKVNLNEMFEAGLATAVSKLVPSGDFTFVEAKRGRGGRFSEYQTADARAVPEGGFGESIVGSVIDVVYNNGDEFRMKITSYLSDVRWYATSSAGYSDWDGEVFEDTLDVSQMFLNGQIVFVPEAELQKPARRKSSASGRGRGRPGRGLRGR</sequence>
<feature type="compositionally biased region" description="Low complexity" evidence="1">
    <location>
        <begin position="34"/>
        <end position="91"/>
    </location>
</feature>
<feature type="compositionally biased region" description="Basic residues" evidence="1">
    <location>
        <begin position="478"/>
        <end position="500"/>
    </location>
</feature>
<dbReference type="Proteomes" id="UP000626109">
    <property type="component" value="Unassembled WGS sequence"/>
</dbReference>
<proteinExistence type="predicted"/>
<dbReference type="EMBL" id="CAJNNV010016887">
    <property type="protein sequence ID" value="CAE8604750.1"/>
    <property type="molecule type" value="Genomic_DNA"/>
</dbReference>
<feature type="compositionally biased region" description="Basic residues" evidence="1">
    <location>
        <begin position="236"/>
        <end position="245"/>
    </location>
</feature>
<accession>A0A813LAK1</accession>
<evidence type="ECO:0000313" key="4">
    <source>
        <dbReference type="Proteomes" id="UP000626109"/>
    </source>
</evidence>